<dbReference type="Proteomes" id="UP001054837">
    <property type="component" value="Unassembled WGS sequence"/>
</dbReference>
<reference evidence="2 4" key="1">
    <citation type="submission" date="2021-06" db="EMBL/GenBank/DDBJ databases">
        <title>Caerostris darwini draft genome.</title>
        <authorList>
            <person name="Kono N."/>
            <person name="Arakawa K."/>
        </authorList>
    </citation>
    <scope>NUCLEOTIDE SEQUENCE [LARGE SCALE GENOMIC DNA]</scope>
</reference>
<evidence type="ECO:0000256" key="1">
    <source>
        <dbReference type="SAM" id="Phobius"/>
    </source>
</evidence>
<accession>A0AAV4W1B3</accession>
<sequence length="95" mass="11050">MSHRKERKMGGGEMGIFCVRERDPKETAAKNTVDDESSDRGMELVFAVLLLRRVFRFTKEVMLRVVKRTILHRCLLLFICLFFLSKGTSIENANR</sequence>
<evidence type="ECO:0008006" key="5">
    <source>
        <dbReference type="Google" id="ProtNLM"/>
    </source>
</evidence>
<proteinExistence type="predicted"/>
<evidence type="ECO:0000313" key="3">
    <source>
        <dbReference type="EMBL" id="GIY75708.1"/>
    </source>
</evidence>
<dbReference type="EMBL" id="BPLQ01013881">
    <property type="protein sequence ID" value="GIY75708.1"/>
    <property type="molecule type" value="Genomic_DNA"/>
</dbReference>
<dbReference type="EMBL" id="BPLQ01013881">
    <property type="protein sequence ID" value="GIY75664.1"/>
    <property type="molecule type" value="Genomic_DNA"/>
</dbReference>
<keyword evidence="1" id="KW-0812">Transmembrane</keyword>
<organism evidence="2 4">
    <name type="scientific">Caerostris darwini</name>
    <dbReference type="NCBI Taxonomy" id="1538125"/>
    <lineage>
        <taxon>Eukaryota</taxon>
        <taxon>Metazoa</taxon>
        <taxon>Ecdysozoa</taxon>
        <taxon>Arthropoda</taxon>
        <taxon>Chelicerata</taxon>
        <taxon>Arachnida</taxon>
        <taxon>Araneae</taxon>
        <taxon>Araneomorphae</taxon>
        <taxon>Entelegynae</taxon>
        <taxon>Araneoidea</taxon>
        <taxon>Araneidae</taxon>
        <taxon>Caerostris</taxon>
    </lineage>
</organism>
<evidence type="ECO:0000313" key="2">
    <source>
        <dbReference type="EMBL" id="GIY75664.1"/>
    </source>
</evidence>
<evidence type="ECO:0000313" key="4">
    <source>
        <dbReference type="Proteomes" id="UP001054837"/>
    </source>
</evidence>
<gene>
    <name evidence="2" type="ORF">CDAR_560321</name>
    <name evidence="3" type="ORF">CDAR_560581</name>
</gene>
<keyword evidence="4" id="KW-1185">Reference proteome</keyword>
<dbReference type="AlphaFoldDB" id="A0AAV4W1B3"/>
<comment type="caution">
    <text evidence="2">The sequence shown here is derived from an EMBL/GenBank/DDBJ whole genome shotgun (WGS) entry which is preliminary data.</text>
</comment>
<protein>
    <recommendedName>
        <fullName evidence="5">Transmembrane protein</fullName>
    </recommendedName>
</protein>
<keyword evidence="1" id="KW-1133">Transmembrane helix</keyword>
<keyword evidence="1" id="KW-0472">Membrane</keyword>
<name>A0AAV4W1B3_9ARAC</name>
<feature type="transmembrane region" description="Helical" evidence="1">
    <location>
        <begin position="70"/>
        <end position="90"/>
    </location>
</feature>